<keyword evidence="4" id="KW-1185">Reference proteome</keyword>
<evidence type="ECO:0000256" key="1">
    <source>
        <dbReference type="ARBA" id="ARBA00004167"/>
    </source>
</evidence>
<dbReference type="PANTHER" id="PTHR42911:SF2">
    <property type="entry name" value="PROHIBITIN FAMILY PROTEIN"/>
    <property type="match status" value="1"/>
</dbReference>
<dbReference type="OrthoDB" id="128068at2"/>
<evidence type="ECO:0000313" key="3">
    <source>
        <dbReference type="EMBL" id="TWU03672.1"/>
    </source>
</evidence>
<comment type="subcellular location">
    <subcellularLocation>
        <location evidence="1">Membrane</location>
        <topology evidence="1">Single-pass membrane protein</topology>
    </subcellularLocation>
</comment>
<dbReference type="RefSeq" id="WP_146576144.1">
    <property type="nucleotide sequence ID" value="NZ_SJPM01000001.1"/>
</dbReference>
<evidence type="ECO:0000313" key="4">
    <source>
        <dbReference type="Proteomes" id="UP000316213"/>
    </source>
</evidence>
<feature type="domain" description="Band 7" evidence="2">
    <location>
        <begin position="29"/>
        <end position="199"/>
    </location>
</feature>
<dbReference type="EMBL" id="SJPM01000001">
    <property type="protein sequence ID" value="TWU03672.1"/>
    <property type="molecule type" value="Genomic_DNA"/>
</dbReference>
<dbReference type="GO" id="GO:0016020">
    <property type="term" value="C:membrane"/>
    <property type="evidence" value="ECO:0007669"/>
    <property type="project" value="UniProtKB-SubCell"/>
</dbReference>
<sequence>MSIALFIAGFMSIPLLLAVCRAFGIYTCVQECEAQVFTLFGKVIGTLERPGLHLPISSFGPRAMLIPFFGKRYVVNTALRQHYLRGQMVNSEEGTPMGVGIWYEMQVQEPIAYLFTNANPDGSLQANVTSSTISTLSNLEMEKMLEDRHSLSRTVRKAVSPLSEKWGYRLGSVYIRKVEFTDQQMVDNITEKVVKRLVQVTSAMKQDGENRVGLIKSETAFKVSQKMAEAAAARPQIVGRKLNEIGKQDPEVLSTVLEVMEINSLLESGASIDVLPDSGNMLYQIG</sequence>
<name>A0A5C6AXA6_9BACT</name>
<dbReference type="PANTHER" id="PTHR42911">
    <property type="entry name" value="MODULATOR OF FTSH PROTEASE HFLC"/>
    <property type="match status" value="1"/>
</dbReference>
<comment type="caution">
    <text evidence="3">The sequence shown here is derived from an EMBL/GenBank/DDBJ whole genome shotgun (WGS) entry which is preliminary data.</text>
</comment>
<dbReference type="InterPro" id="IPR036013">
    <property type="entry name" value="Band_7/SPFH_dom_sf"/>
</dbReference>
<dbReference type="Gene3D" id="3.30.479.30">
    <property type="entry name" value="Band 7 domain"/>
    <property type="match status" value="1"/>
</dbReference>
<dbReference type="AlphaFoldDB" id="A0A5C6AXA6"/>
<protein>
    <submittedName>
        <fullName evidence="3">SPFH domain / Band 7 family protein</fullName>
    </submittedName>
</protein>
<accession>A0A5C6AXA6</accession>
<dbReference type="Pfam" id="PF01145">
    <property type="entry name" value="Band_7"/>
    <property type="match status" value="1"/>
</dbReference>
<gene>
    <name evidence="3" type="ORF">Pla100_06020</name>
</gene>
<dbReference type="InterPro" id="IPR001107">
    <property type="entry name" value="Band_7"/>
</dbReference>
<reference evidence="3 4" key="1">
    <citation type="submission" date="2019-02" db="EMBL/GenBank/DDBJ databases">
        <title>Deep-cultivation of Planctomycetes and their phenomic and genomic characterization uncovers novel biology.</title>
        <authorList>
            <person name="Wiegand S."/>
            <person name="Jogler M."/>
            <person name="Boedeker C."/>
            <person name="Pinto D."/>
            <person name="Vollmers J."/>
            <person name="Rivas-Marin E."/>
            <person name="Kohn T."/>
            <person name="Peeters S.H."/>
            <person name="Heuer A."/>
            <person name="Rast P."/>
            <person name="Oberbeckmann S."/>
            <person name="Bunk B."/>
            <person name="Jeske O."/>
            <person name="Meyerdierks A."/>
            <person name="Storesund J.E."/>
            <person name="Kallscheuer N."/>
            <person name="Luecker S."/>
            <person name="Lage O.M."/>
            <person name="Pohl T."/>
            <person name="Merkel B.J."/>
            <person name="Hornburger P."/>
            <person name="Mueller R.-W."/>
            <person name="Bruemmer F."/>
            <person name="Labrenz M."/>
            <person name="Spormann A.M."/>
            <person name="Op Den Camp H."/>
            <person name="Overmann J."/>
            <person name="Amann R."/>
            <person name="Jetten M.S.M."/>
            <person name="Mascher T."/>
            <person name="Medema M.H."/>
            <person name="Devos D.P."/>
            <person name="Kaster A.-K."/>
            <person name="Ovreas L."/>
            <person name="Rohde M."/>
            <person name="Galperin M.Y."/>
            <person name="Jogler C."/>
        </authorList>
    </citation>
    <scope>NUCLEOTIDE SEQUENCE [LARGE SCALE GENOMIC DNA]</scope>
    <source>
        <strain evidence="3 4">Pla100</strain>
    </source>
</reference>
<evidence type="ECO:0000259" key="2">
    <source>
        <dbReference type="Pfam" id="PF01145"/>
    </source>
</evidence>
<proteinExistence type="predicted"/>
<dbReference type="Proteomes" id="UP000316213">
    <property type="component" value="Unassembled WGS sequence"/>
</dbReference>
<dbReference type="SUPFAM" id="SSF117892">
    <property type="entry name" value="Band 7/SPFH domain"/>
    <property type="match status" value="1"/>
</dbReference>
<organism evidence="3 4">
    <name type="scientific">Neorhodopirellula pilleata</name>
    <dbReference type="NCBI Taxonomy" id="2714738"/>
    <lineage>
        <taxon>Bacteria</taxon>
        <taxon>Pseudomonadati</taxon>
        <taxon>Planctomycetota</taxon>
        <taxon>Planctomycetia</taxon>
        <taxon>Pirellulales</taxon>
        <taxon>Pirellulaceae</taxon>
        <taxon>Neorhodopirellula</taxon>
    </lineage>
</organism>